<dbReference type="Gene3D" id="2.70.70.10">
    <property type="entry name" value="Glucose Permease (Domain IIA)"/>
    <property type="match status" value="1"/>
</dbReference>
<evidence type="ECO:0000259" key="15">
    <source>
        <dbReference type="PROSITE" id="PS51103"/>
    </source>
</evidence>
<dbReference type="Pfam" id="PF00367">
    <property type="entry name" value="PTS_EIIB"/>
    <property type="match status" value="1"/>
</dbReference>
<feature type="domain" description="PTS EIIA type-1" evidence="13">
    <location>
        <begin position="505"/>
        <end position="609"/>
    </location>
</feature>
<feature type="transmembrane region" description="Helical" evidence="12">
    <location>
        <begin position="421"/>
        <end position="443"/>
    </location>
</feature>
<reference evidence="16 17" key="1">
    <citation type="submission" date="2024-11" db="EMBL/GenBank/DDBJ databases">
        <title>Identification and Characterization of a Novel Fosfomycin Bacillithiol Transferase FosB8 in Paenibacillus illinoisensis.</title>
        <authorList>
            <person name="Lu W."/>
        </authorList>
    </citation>
    <scope>NUCLEOTIDE SEQUENCE [LARGE SCALE GENOMIC DNA]</scope>
    <source>
        <strain evidence="16 17">WP77</strain>
    </source>
</reference>
<dbReference type="PANTHER" id="PTHR30175:SF1">
    <property type="entry name" value="PTS SYSTEM ARBUTIN-, CELLOBIOSE-, AND SALICIN-SPECIFIC EIIBC COMPONENT-RELATED"/>
    <property type="match status" value="1"/>
</dbReference>
<dbReference type="PROSITE" id="PS01035">
    <property type="entry name" value="PTS_EIIB_TYPE_1_CYS"/>
    <property type="match status" value="1"/>
</dbReference>
<dbReference type="InterPro" id="IPR001127">
    <property type="entry name" value="PTS_EIIA_1_perm"/>
</dbReference>
<comment type="caution">
    <text evidence="16">The sequence shown here is derived from an EMBL/GenBank/DDBJ whole genome shotgun (WGS) entry which is preliminary data.</text>
</comment>
<dbReference type="PROSITE" id="PS51103">
    <property type="entry name" value="PTS_EIIC_TYPE_1"/>
    <property type="match status" value="1"/>
</dbReference>
<dbReference type="PANTHER" id="PTHR30175">
    <property type="entry name" value="PHOSPHOTRANSFERASE SYSTEM TRANSPORT PROTEIN"/>
    <property type="match status" value="1"/>
</dbReference>
<feature type="active site" description="Phosphocysteine intermediate; for EIIB activity" evidence="11">
    <location>
        <position position="26"/>
    </location>
</feature>
<evidence type="ECO:0000256" key="3">
    <source>
        <dbReference type="ARBA" id="ARBA00022475"/>
    </source>
</evidence>
<feature type="transmembrane region" description="Helical" evidence="12">
    <location>
        <begin position="324"/>
        <end position="342"/>
    </location>
</feature>
<keyword evidence="4" id="KW-0762">Sugar transport</keyword>
<dbReference type="InterPro" id="IPR001996">
    <property type="entry name" value="PTS_IIB_1"/>
</dbReference>
<dbReference type="CDD" id="cd00212">
    <property type="entry name" value="PTS_IIB_glc"/>
    <property type="match status" value="1"/>
</dbReference>
<dbReference type="InterPro" id="IPR011297">
    <property type="entry name" value="PTS_IIABC_b_glu"/>
</dbReference>
<dbReference type="NCBIfam" id="TIGR00830">
    <property type="entry name" value="PTBA"/>
    <property type="match status" value="1"/>
</dbReference>
<dbReference type="EC" id="2.7.1.-" evidence="16"/>
<protein>
    <submittedName>
        <fullName evidence="16">Beta-glucoside-specific PTS transporter subunit IIABC</fullName>
        <ecNumber evidence="16">2.7.1.-</ecNumber>
    </submittedName>
</protein>
<feature type="transmembrane region" description="Helical" evidence="12">
    <location>
        <begin position="381"/>
        <end position="401"/>
    </location>
</feature>
<evidence type="ECO:0000256" key="6">
    <source>
        <dbReference type="ARBA" id="ARBA00022683"/>
    </source>
</evidence>
<feature type="transmembrane region" description="Helical" evidence="12">
    <location>
        <begin position="199"/>
        <end position="228"/>
    </location>
</feature>
<feature type="transmembrane region" description="Helical" evidence="12">
    <location>
        <begin position="144"/>
        <end position="168"/>
    </location>
</feature>
<evidence type="ECO:0000256" key="11">
    <source>
        <dbReference type="PROSITE-ProRule" id="PRU00421"/>
    </source>
</evidence>
<dbReference type="PROSITE" id="PS51098">
    <property type="entry name" value="PTS_EIIB_TYPE_1"/>
    <property type="match status" value="1"/>
</dbReference>
<evidence type="ECO:0000259" key="14">
    <source>
        <dbReference type="PROSITE" id="PS51098"/>
    </source>
</evidence>
<dbReference type="GO" id="GO:0016740">
    <property type="term" value="F:transferase activity"/>
    <property type="evidence" value="ECO:0007669"/>
    <property type="project" value="UniProtKB-KW"/>
</dbReference>
<dbReference type="InterPro" id="IPR013013">
    <property type="entry name" value="PTS_EIIC_1"/>
</dbReference>
<keyword evidence="2" id="KW-0813">Transport</keyword>
<keyword evidence="9 12" id="KW-1133">Transmembrane helix</keyword>
<evidence type="ECO:0000256" key="8">
    <source>
        <dbReference type="ARBA" id="ARBA00022777"/>
    </source>
</evidence>
<feature type="transmembrane region" description="Helical" evidence="12">
    <location>
        <begin position="114"/>
        <end position="138"/>
    </location>
</feature>
<dbReference type="Proteomes" id="UP001618531">
    <property type="component" value="Unassembled WGS sequence"/>
</dbReference>
<accession>A0ABW8HVB1</accession>
<evidence type="ECO:0000256" key="10">
    <source>
        <dbReference type="ARBA" id="ARBA00023136"/>
    </source>
</evidence>
<evidence type="ECO:0000256" key="12">
    <source>
        <dbReference type="SAM" id="Phobius"/>
    </source>
</evidence>
<keyword evidence="17" id="KW-1185">Reference proteome</keyword>
<evidence type="ECO:0000313" key="17">
    <source>
        <dbReference type="Proteomes" id="UP001618531"/>
    </source>
</evidence>
<evidence type="ECO:0000259" key="13">
    <source>
        <dbReference type="PROSITE" id="PS51093"/>
    </source>
</evidence>
<evidence type="ECO:0000256" key="1">
    <source>
        <dbReference type="ARBA" id="ARBA00004651"/>
    </source>
</evidence>
<dbReference type="SUPFAM" id="SSF51261">
    <property type="entry name" value="Duplicated hybrid motif"/>
    <property type="match status" value="1"/>
</dbReference>
<dbReference type="InterPro" id="IPR036878">
    <property type="entry name" value="Glu_permease_IIB"/>
</dbReference>
<dbReference type="Gene3D" id="3.30.1360.60">
    <property type="entry name" value="Glucose permease domain IIB"/>
    <property type="match status" value="1"/>
</dbReference>
<name>A0ABW8HVB1_9BACL</name>
<keyword evidence="7 12" id="KW-0812">Transmembrane</keyword>
<evidence type="ECO:0000256" key="4">
    <source>
        <dbReference type="ARBA" id="ARBA00022597"/>
    </source>
</evidence>
<evidence type="ECO:0000256" key="9">
    <source>
        <dbReference type="ARBA" id="ARBA00022989"/>
    </source>
</evidence>
<keyword evidence="10 12" id="KW-0472">Membrane</keyword>
<dbReference type="InterPro" id="IPR018113">
    <property type="entry name" value="PTrfase_EIIB_Cys"/>
</dbReference>
<evidence type="ECO:0000313" key="16">
    <source>
        <dbReference type="EMBL" id="MFK0522932.1"/>
    </source>
</evidence>
<keyword evidence="3" id="KW-1003">Cell membrane</keyword>
<feature type="transmembrane region" description="Helical" evidence="12">
    <location>
        <begin position="240"/>
        <end position="262"/>
    </location>
</feature>
<sequence>MDHKKMGDDIVRLVGGEANINGLVHCATRLRFNLKDSKKAERETLEKHDGVITVVESGGQFQVVIGSHVAHVYAEIMKNRDFGGESSSTTETTGEKTSVLSKVFEIISGSFSPLIPAMAGSGMLKALLTVLTMLGWMSDTSDTYLILSAAGNAVFYFLPIFLGITLGMKLKANPYVAGVIGAALLEPNFTGLMDKGSDVSFLGIPVVMMNYSASVFPIFISISIYALLDRLLKKIILKDLQLFLVPMIALIIMVPLSAMAFGPFGTNVGDWISSGVTWLIDVSGILSGIVLGGFMTFMVIFGLHWGFTPITIQNIGVGGDPIEAMAAAAVFAQIGVAFGIFLKAKKDKTLRTLAGSTSLTGLLAGVTEPIVYGLVLRYKRVIPIVVIAGAVGGAINGHFGVKMTAYVFHNIFAIPVYTPTVVYVIAIVCSFAIAAVLTVMFGYESKTKATVAEVKDVNDMNTGAMSESKTIEVPAAPEAKTAEVKKEQIHSPLTGKAVTLSTINDPAFSTGAMGKGLAIVPEIGEVVSPVDGVVTSLFPTGHAIGLTTGAGTEILIHIGINTVALKGKHFTPVVQEGDIVRQGDLLIQFDIEQIKQAGYETVTPVIVTLTQHEVDVFETSQEHVQKNDVLLTLVV</sequence>
<keyword evidence="8" id="KW-0418">Kinase</keyword>
<dbReference type="InterPro" id="IPR003352">
    <property type="entry name" value="PTS_EIIC"/>
</dbReference>
<keyword evidence="5 16" id="KW-0808">Transferase</keyword>
<feature type="transmembrane region" description="Helical" evidence="12">
    <location>
        <begin position="282"/>
        <end position="303"/>
    </location>
</feature>
<dbReference type="InterPro" id="IPR050558">
    <property type="entry name" value="PTS_Sugar-Specific_Components"/>
</dbReference>
<dbReference type="RefSeq" id="WP_402875101.1">
    <property type="nucleotide sequence ID" value="NZ_JBIYSL010000002.1"/>
</dbReference>
<dbReference type="Pfam" id="PF02378">
    <property type="entry name" value="PTS_EIIC"/>
    <property type="match status" value="1"/>
</dbReference>
<dbReference type="NCBIfam" id="TIGR01995">
    <property type="entry name" value="PTS-II-ABC-beta"/>
    <property type="match status" value="1"/>
</dbReference>
<keyword evidence="6" id="KW-0598">Phosphotransferase system</keyword>
<feature type="domain" description="PTS EIIC type-1" evidence="15">
    <location>
        <begin position="105"/>
        <end position="457"/>
    </location>
</feature>
<evidence type="ECO:0000256" key="2">
    <source>
        <dbReference type="ARBA" id="ARBA00022448"/>
    </source>
</evidence>
<organism evidence="16 17">
    <name type="scientific">Paenibacillus illinoisensis</name>
    <dbReference type="NCBI Taxonomy" id="59845"/>
    <lineage>
        <taxon>Bacteria</taxon>
        <taxon>Bacillati</taxon>
        <taxon>Bacillota</taxon>
        <taxon>Bacilli</taxon>
        <taxon>Bacillales</taxon>
        <taxon>Paenibacillaceae</taxon>
        <taxon>Paenibacillus</taxon>
    </lineage>
</organism>
<feature type="domain" description="PTS EIIB type-1" evidence="14">
    <location>
        <begin position="4"/>
        <end position="86"/>
    </location>
</feature>
<evidence type="ECO:0000256" key="5">
    <source>
        <dbReference type="ARBA" id="ARBA00022679"/>
    </source>
</evidence>
<comment type="subcellular location">
    <subcellularLocation>
        <location evidence="1">Cell membrane</location>
        <topology evidence="1">Multi-pass membrane protein</topology>
    </subcellularLocation>
</comment>
<dbReference type="PROSITE" id="PS51093">
    <property type="entry name" value="PTS_EIIA_TYPE_1"/>
    <property type="match status" value="1"/>
</dbReference>
<dbReference type="InterPro" id="IPR011055">
    <property type="entry name" value="Dup_hybrid_motif"/>
</dbReference>
<dbReference type="PROSITE" id="PS00371">
    <property type="entry name" value="PTS_EIIA_TYPE_1_HIS"/>
    <property type="match status" value="1"/>
</dbReference>
<dbReference type="EMBL" id="JBIYSL010000002">
    <property type="protein sequence ID" value="MFK0522932.1"/>
    <property type="molecule type" value="Genomic_DNA"/>
</dbReference>
<evidence type="ECO:0000256" key="7">
    <source>
        <dbReference type="ARBA" id="ARBA00022692"/>
    </source>
</evidence>
<dbReference type="SUPFAM" id="SSF55604">
    <property type="entry name" value="Glucose permease domain IIB"/>
    <property type="match status" value="1"/>
</dbReference>
<gene>
    <name evidence="16" type="ORF">ACINKY_12065</name>
</gene>
<dbReference type="Pfam" id="PF00358">
    <property type="entry name" value="PTS_EIIA_1"/>
    <property type="match status" value="1"/>
</dbReference>
<feature type="transmembrane region" description="Helical" evidence="12">
    <location>
        <begin position="354"/>
        <end position="374"/>
    </location>
</feature>
<proteinExistence type="predicted"/>